<feature type="transmembrane region" description="Helical" evidence="9">
    <location>
        <begin position="310"/>
        <end position="336"/>
    </location>
</feature>
<evidence type="ECO:0000313" key="12">
    <source>
        <dbReference type="Proteomes" id="UP000091967"/>
    </source>
</evidence>
<feature type="transmembrane region" description="Helical" evidence="9">
    <location>
        <begin position="391"/>
        <end position="418"/>
    </location>
</feature>
<name>A0A1B8AIK1_FUSPO</name>
<protein>
    <recommendedName>
        <fullName evidence="10">Rhodopsin domain-containing protein</fullName>
    </recommendedName>
</protein>
<dbReference type="PANTHER" id="PTHR33048">
    <property type="entry name" value="PTH11-LIKE INTEGRAL MEMBRANE PROTEIN (AFU_ORTHOLOGUE AFUA_5G11245)"/>
    <property type="match status" value="1"/>
</dbReference>
<dbReference type="AlphaFoldDB" id="A0A1B8AIK1"/>
<feature type="transmembrane region" description="Helical" evidence="9">
    <location>
        <begin position="430"/>
        <end position="448"/>
    </location>
</feature>
<feature type="transmembrane region" description="Helical" evidence="9">
    <location>
        <begin position="348"/>
        <end position="371"/>
    </location>
</feature>
<evidence type="ECO:0000256" key="9">
    <source>
        <dbReference type="SAM" id="Phobius"/>
    </source>
</evidence>
<evidence type="ECO:0000256" key="4">
    <source>
        <dbReference type="ARBA" id="ARBA00022679"/>
    </source>
</evidence>
<evidence type="ECO:0000256" key="6">
    <source>
        <dbReference type="ARBA" id="ARBA00022989"/>
    </source>
</evidence>
<sequence length="730" mass="84092">MQQLWKPLLHELNATHFITKEGHRYTIEESNYRWESPLKKKLLILDVDTRLDRGAGAVTNKSPLSPSELTGRSGGMMNHYLYAMIHGYDYQFIRAPDYYNRHGTWVKVPMIKQALESYETVVFLDADAVFVYPELPLEWLMSLWNITDKTLVAMANDPDTPKNRDAQGTVMMNTGFIIARQSDRTQDLFHDWNQCPTETKYKGCQRWMKDWAHEQAAFSNHVRYEYNSTDEVRKIPLRDGNGGNGVFVRHNWFHKDSPANDLRELLLDILMRRIQAGFHHEQNQFLDASPDSNRNAPPGVVPDYSNPEDVYWTLNIALTVICVSFVTVFFLVRVYVKRTINRNIGVEDWTCIAAFVCVIMYCTTVLMMARYGAGYHAWEIRKPEYYNWLKWFYASTVVYIPASFFTKATILLLMARVFAVEPRVSKGIRIFIWALLVAYIPIQILRIVNCYPIRTYWDPKVRNAHCLNQRKIFFSDLSLSIVTDLLILLVPIPLTCRLSLSVGKRIKIVLLLGAGGIATALTVFRVAKAVDFLNSDDITVDYTPIAILTNLEITIGFVCACLPSLNLLIEHHIRKRRRQRQTQTDGRDRSRASMIKRHFRWMSSSTRASPIPSRPTNQPSAGMIDLDVEMAMLTGQPVRLRSERLSSTESLGLRPLDHRLDSGDGIREGWLSQDQDDHDELQDSKFIMKMVQDSRARAEEGAKESWCPVWDGPRDPLASHGSWKYSIRTH</sequence>
<evidence type="ECO:0000259" key="10">
    <source>
        <dbReference type="Pfam" id="PF20684"/>
    </source>
</evidence>
<dbReference type="InterPro" id="IPR052337">
    <property type="entry name" value="SAT4-like"/>
</dbReference>
<reference evidence="11 12" key="1">
    <citation type="submission" date="2016-06" db="EMBL/GenBank/DDBJ databases">
        <title>Living apart together: crosstalk between the core and supernumerary genomes in a fungal plant pathogen.</title>
        <authorList>
            <person name="Vanheule A."/>
            <person name="Audenaert K."/>
            <person name="Warris S."/>
            <person name="Van De Geest H."/>
            <person name="Schijlen E."/>
            <person name="Hofte M."/>
            <person name="De Saeger S."/>
            <person name="Haesaert G."/>
            <person name="Waalwijk C."/>
            <person name="Van Der Lee T."/>
        </authorList>
    </citation>
    <scope>NUCLEOTIDE SEQUENCE [LARGE SCALE GENOMIC DNA]</scope>
    <source>
        <strain evidence="11 12">2516</strain>
    </source>
</reference>
<proteinExistence type="inferred from homology"/>
<keyword evidence="3" id="KW-0328">Glycosyltransferase</keyword>
<evidence type="ECO:0000313" key="11">
    <source>
        <dbReference type="EMBL" id="OBS20114.1"/>
    </source>
</evidence>
<dbReference type="STRING" id="36050.A0A1B8AIK1"/>
<keyword evidence="7 9" id="KW-0472">Membrane</keyword>
<dbReference type="PANTHER" id="PTHR33048:SF108">
    <property type="entry name" value="INTEGRAL MEMBRANE PROTEIN"/>
    <property type="match status" value="1"/>
</dbReference>
<keyword evidence="4" id="KW-0808">Transferase</keyword>
<keyword evidence="6 9" id="KW-1133">Transmembrane helix</keyword>
<evidence type="ECO:0000256" key="5">
    <source>
        <dbReference type="ARBA" id="ARBA00022692"/>
    </source>
</evidence>
<feature type="transmembrane region" description="Helical" evidence="9">
    <location>
        <begin position="508"/>
        <end position="527"/>
    </location>
</feature>
<dbReference type="Gene3D" id="3.90.550.10">
    <property type="entry name" value="Spore Coat Polysaccharide Biosynthesis Protein SpsA, Chain A"/>
    <property type="match status" value="1"/>
</dbReference>
<evidence type="ECO:0000256" key="8">
    <source>
        <dbReference type="ARBA" id="ARBA00038359"/>
    </source>
</evidence>
<dbReference type="Pfam" id="PF05637">
    <property type="entry name" value="Glyco_transf_34"/>
    <property type="match status" value="1"/>
</dbReference>
<dbReference type="GO" id="GO:0016020">
    <property type="term" value="C:membrane"/>
    <property type="evidence" value="ECO:0007669"/>
    <property type="project" value="UniProtKB-SubCell"/>
</dbReference>
<evidence type="ECO:0000256" key="7">
    <source>
        <dbReference type="ARBA" id="ARBA00023136"/>
    </source>
</evidence>
<dbReference type="InterPro" id="IPR008630">
    <property type="entry name" value="Glyco_trans_34"/>
</dbReference>
<feature type="domain" description="Rhodopsin" evidence="10">
    <location>
        <begin position="332"/>
        <end position="570"/>
    </location>
</feature>
<dbReference type="InterPro" id="IPR029044">
    <property type="entry name" value="Nucleotide-diphossugar_trans"/>
</dbReference>
<accession>A0A1B8AIK1</accession>
<feature type="transmembrane region" description="Helical" evidence="9">
    <location>
        <begin position="477"/>
        <end position="496"/>
    </location>
</feature>
<keyword evidence="12" id="KW-1185">Reference proteome</keyword>
<feature type="transmembrane region" description="Helical" evidence="9">
    <location>
        <begin position="547"/>
        <end position="569"/>
    </location>
</feature>
<keyword evidence="5 9" id="KW-0812">Transmembrane</keyword>
<comment type="similarity">
    <text evidence="8">Belongs to the SAT4 family.</text>
</comment>
<dbReference type="Pfam" id="PF20684">
    <property type="entry name" value="Fung_rhodopsin"/>
    <property type="match status" value="1"/>
</dbReference>
<evidence type="ECO:0000256" key="3">
    <source>
        <dbReference type="ARBA" id="ARBA00022676"/>
    </source>
</evidence>
<organism evidence="11 12">
    <name type="scientific">Fusarium poae</name>
    <dbReference type="NCBI Taxonomy" id="36050"/>
    <lineage>
        <taxon>Eukaryota</taxon>
        <taxon>Fungi</taxon>
        <taxon>Dikarya</taxon>
        <taxon>Ascomycota</taxon>
        <taxon>Pezizomycotina</taxon>
        <taxon>Sordariomycetes</taxon>
        <taxon>Hypocreomycetidae</taxon>
        <taxon>Hypocreales</taxon>
        <taxon>Nectriaceae</taxon>
        <taxon>Fusarium</taxon>
    </lineage>
</organism>
<comment type="caution">
    <text evidence="11">The sequence shown here is derived from an EMBL/GenBank/DDBJ whole genome shotgun (WGS) entry which is preliminary data.</text>
</comment>
<dbReference type="EMBL" id="LYXU01000004">
    <property type="protein sequence ID" value="OBS20114.1"/>
    <property type="molecule type" value="Genomic_DNA"/>
</dbReference>
<dbReference type="InterPro" id="IPR049326">
    <property type="entry name" value="Rhodopsin_dom_fungi"/>
</dbReference>
<dbReference type="GO" id="GO:0016757">
    <property type="term" value="F:glycosyltransferase activity"/>
    <property type="evidence" value="ECO:0007669"/>
    <property type="project" value="UniProtKB-KW"/>
</dbReference>
<dbReference type="Proteomes" id="UP000091967">
    <property type="component" value="Unassembled WGS sequence"/>
</dbReference>
<gene>
    <name evidence="11" type="ORF">FPOA_11836</name>
</gene>
<evidence type="ECO:0000256" key="2">
    <source>
        <dbReference type="ARBA" id="ARBA00005664"/>
    </source>
</evidence>
<comment type="subcellular location">
    <subcellularLocation>
        <location evidence="1">Membrane</location>
        <topology evidence="1">Multi-pass membrane protein</topology>
    </subcellularLocation>
</comment>
<comment type="similarity">
    <text evidence="2">Belongs to the glycosyltransferase 34 family.</text>
</comment>
<evidence type="ECO:0000256" key="1">
    <source>
        <dbReference type="ARBA" id="ARBA00004141"/>
    </source>
</evidence>